<proteinExistence type="predicted"/>
<gene>
    <name evidence="2" type="ORF">D4764_17G0008120</name>
</gene>
<evidence type="ECO:0000313" key="3">
    <source>
        <dbReference type="Proteomes" id="UP000324091"/>
    </source>
</evidence>
<dbReference type="Proteomes" id="UP000324091">
    <property type="component" value="Chromosome 17"/>
</dbReference>
<sequence>MFSRLKRLIGAPEPPPTPPAAPPSKRGVQENKPGHCWSSAASCRQCWYARCNSAGYLQEETLPETKGEKAEPSKQEEPKKKEDEDAEKEKPEEDQKKDEPNA</sequence>
<comment type="caution">
    <text evidence="2">The sequence shown here is derived from an EMBL/GenBank/DDBJ whole genome shotgun (WGS) entry which is preliminary data.</text>
</comment>
<feature type="compositionally biased region" description="Basic and acidic residues" evidence="1">
    <location>
        <begin position="63"/>
        <end position="102"/>
    </location>
</feature>
<keyword evidence="3" id="KW-1185">Reference proteome</keyword>
<evidence type="ECO:0000256" key="1">
    <source>
        <dbReference type="SAM" id="MobiDB-lite"/>
    </source>
</evidence>
<evidence type="ECO:0000313" key="2">
    <source>
        <dbReference type="EMBL" id="TWW71329.1"/>
    </source>
</evidence>
<dbReference type="AlphaFoldDB" id="A0A5C6NXF1"/>
<name>A0A5C6NXF1_9TELE</name>
<reference evidence="2 3" key="1">
    <citation type="submission" date="2019-04" db="EMBL/GenBank/DDBJ databases">
        <title>Chromosome genome assembly for Takifugu flavidus.</title>
        <authorList>
            <person name="Xiao S."/>
        </authorList>
    </citation>
    <scope>NUCLEOTIDE SEQUENCE [LARGE SCALE GENOMIC DNA]</scope>
    <source>
        <strain evidence="2">HTHZ2018</strain>
        <tissue evidence="2">Muscle</tissue>
    </source>
</reference>
<feature type="compositionally biased region" description="Pro residues" evidence="1">
    <location>
        <begin position="12"/>
        <end position="22"/>
    </location>
</feature>
<organism evidence="2 3">
    <name type="scientific">Takifugu flavidus</name>
    <name type="common">sansaifugu</name>
    <dbReference type="NCBI Taxonomy" id="433684"/>
    <lineage>
        <taxon>Eukaryota</taxon>
        <taxon>Metazoa</taxon>
        <taxon>Chordata</taxon>
        <taxon>Craniata</taxon>
        <taxon>Vertebrata</taxon>
        <taxon>Euteleostomi</taxon>
        <taxon>Actinopterygii</taxon>
        <taxon>Neopterygii</taxon>
        <taxon>Teleostei</taxon>
        <taxon>Neoteleostei</taxon>
        <taxon>Acanthomorphata</taxon>
        <taxon>Eupercaria</taxon>
        <taxon>Tetraodontiformes</taxon>
        <taxon>Tetradontoidea</taxon>
        <taxon>Tetraodontidae</taxon>
        <taxon>Takifugu</taxon>
    </lineage>
</organism>
<feature type="non-terminal residue" evidence="2">
    <location>
        <position position="102"/>
    </location>
</feature>
<feature type="region of interest" description="Disordered" evidence="1">
    <location>
        <begin position="58"/>
        <end position="102"/>
    </location>
</feature>
<dbReference type="EMBL" id="RHFK02000009">
    <property type="protein sequence ID" value="TWW71329.1"/>
    <property type="molecule type" value="Genomic_DNA"/>
</dbReference>
<feature type="region of interest" description="Disordered" evidence="1">
    <location>
        <begin position="1"/>
        <end position="35"/>
    </location>
</feature>
<accession>A0A5C6NXF1</accession>
<protein>
    <submittedName>
        <fullName evidence="2">Uncharacterized protein</fullName>
    </submittedName>
</protein>